<comment type="caution">
    <text evidence="2">The sequence shown here is derived from an EMBL/GenBank/DDBJ whole genome shotgun (WGS) entry which is preliminary data.</text>
</comment>
<protein>
    <submittedName>
        <fullName evidence="2">Preprotein translocase subunit SecA</fullName>
    </submittedName>
</protein>
<dbReference type="PANTHER" id="PTHR33747">
    <property type="entry name" value="UPF0225 PROTEIN SCO1677"/>
    <property type="match status" value="1"/>
</dbReference>
<dbReference type="SUPFAM" id="SSF103642">
    <property type="entry name" value="Sec-C motif"/>
    <property type="match status" value="1"/>
</dbReference>
<organism evidence="2 3">
    <name type="scientific">Thermincola ferriacetica</name>
    <dbReference type="NCBI Taxonomy" id="281456"/>
    <lineage>
        <taxon>Bacteria</taxon>
        <taxon>Bacillati</taxon>
        <taxon>Bacillota</taxon>
        <taxon>Clostridia</taxon>
        <taxon>Eubacteriales</taxon>
        <taxon>Thermincolaceae</taxon>
        <taxon>Thermincola</taxon>
    </lineage>
</organism>
<dbReference type="AlphaFoldDB" id="A0A0L6W0Q6"/>
<keyword evidence="1" id="KW-0175">Coiled coil</keyword>
<evidence type="ECO:0000313" key="2">
    <source>
        <dbReference type="EMBL" id="KNZ68664.1"/>
    </source>
</evidence>
<keyword evidence="3" id="KW-1185">Reference proteome</keyword>
<name>A0A0L6W0Q6_9FIRM</name>
<dbReference type="Pfam" id="PF02810">
    <property type="entry name" value="SEC-C"/>
    <property type="match status" value="1"/>
</dbReference>
<evidence type="ECO:0000313" key="3">
    <source>
        <dbReference type="Proteomes" id="UP000037175"/>
    </source>
</evidence>
<gene>
    <name evidence="2" type="ORF">Tfer_2755</name>
</gene>
<sequence length="808" mass="95094">MFYKRFKHKKDKLKIKKDDYECFQQGPIKVERIGRFVRMSSDWRPGEFEKHIQFMQENRSELQAEINRKIGEILDLIEQYDPLELMTTVSTKNCFSDPEQYSEPTHEGKEAYMEYAQSLIMGHNKLGIGNSVTEEAIEKFNNLIQEILNDVTWFFGSEAAEGRREPKEDELRFMSILRCLFLRGDSFEQHHLELVQGLYELHDAFLKEKIGFSTVEIIEGLQEIERQLNENIRTLIDYFKKIKELHQLFIEFVDKQDFDNVSNFEELRDIYNSLPEVKEKKQGLDELYKKSEKIIFIIEPNEKIPRQLLDLLSCSFGENELFVAFEKAPGWPTNDSIIYSKPLVSYGEKYYCFIPQVLFRNIGNILEDLIKQIDENYYKTTYQEKRAEYLERKALEYFSKIFPQALILHKVFYDVTENGTTKKCECDGLVLFDGNLFIIEAKAGSLSTSARRGGLERIKRDVAELIDKAYVQALRTEHYINTCSQPRFEFEDGTEALVLNKEKLHDVFLVNVTLESLGHLSTQLNSLKIFNHLQGEKWPWSVFINDLRIISELIECPSEFLTFLKRRIRVNDYPQFYTTDELDFLMYFFKEGLYFEDGKLGDINLLTLTGYTDEMDRYYNFLAGKVSSGEKPRLRISEEYKKLINDIEATGKEGFTRVTTFLLSCSFETQQTILEYIKTIEAKLRDDSRDHDFTLYFKEANAGLLVAVTSKSIEEALNSLDSHCELKMYQTHFENWFLVVICVNDKGERKIDFKVYQKKWEHNSELEQRLEEFKKRKWDMVTKSRQKVGRNELCPCGSGLKYKKCCGK</sequence>
<dbReference type="Gene3D" id="3.10.450.50">
    <property type="match status" value="1"/>
</dbReference>
<accession>A0A0L6W0Q6</accession>
<proteinExistence type="predicted"/>
<dbReference type="PATRIC" id="fig|281456.6.peg.2874"/>
<dbReference type="RefSeq" id="WP_052218761.1">
    <property type="nucleotide sequence ID" value="NZ_LGTE01000024.1"/>
</dbReference>
<dbReference type="Proteomes" id="UP000037175">
    <property type="component" value="Unassembled WGS sequence"/>
</dbReference>
<feature type="coiled-coil region" evidence="1">
    <location>
        <begin position="52"/>
        <end position="79"/>
    </location>
</feature>
<dbReference type="PANTHER" id="PTHR33747:SF1">
    <property type="entry name" value="ADENYLATE CYCLASE-ASSOCIATED CAP C-TERMINAL DOMAIN-CONTAINING PROTEIN"/>
    <property type="match status" value="1"/>
</dbReference>
<dbReference type="InterPro" id="IPR004027">
    <property type="entry name" value="SEC_C_motif"/>
</dbReference>
<dbReference type="EMBL" id="LGTE01000024">
    <property type="protein sequence ID" value="KNZ68664.1"/>
    <property type="molecule type" value="Genomic_DNA"/>
</dbReference>
<reference evidence="3" key="1">
    <citation type="submission" date="2015-07" db="EMBL/GenBank/DDBJ databases">
        <title>Complete Genome of Thermincola ferriacetica strain Z-0001T.</title>
        <authorList>
            <person name="Lusk B."/>
            <person name="Badalamenti J.P."/>
            <person name="Parameswaran P."/>
            <person name="Bond D.R."/>
            <person name="Torres C.I."/>
        </authorList>
    </citation>
    <scope>NUCLEOTIDE SEQUENCE [LARGE SCALE GENOMIC DNA]</scope>
    <source>
        <strain evidence="3">Z-0001</strain>
    </source>
</reference>
<evidence type="ECO:0000256" key="1">
    <source>
        <dbReference type="SAM" id="Coils"/>
    </source>
</evidence>